<dbReference type="SUPFAM" id="SSF54001">
    <property type="entry name" value="Cysteine proteinases"/>
    <property type="match status" value="1"/>
</dbReference>
<dbReference type="PATRIC" id="fig|443610.3.peg.2391"/>
<dbReference type="InterPro" id="IPR038765">
    <property type="entry name" value="Papain-like_cys_pep_sf"/>
</dbReference>
<dbReference type="PANTHER" id="PTHR11786">
    <property type="entry name" value="N-HYDROXYARYLAMINE O-ACETYLTRANSFERASE"/>
    <property type="match status" value="1"/>
</dbReference>
<dbReference type="InterPro" id="IPR001447">
    <property type="entry name" value="Arylamine_N-AcTrfase"/>
</dbReference>
<name>A0A0F5FFM5_9HYPH</name>
<dbReference type="Pfam" id="PF00797">
    <property type="entry name" value="Acetyltransf_2"/>
    <property type="match status" value="1"/>
</dbReference>
<dbReference type="PANTHER" id="PTHR11786:SF0">
    <property type="entry name" value="ARYLAMINE N-ACETYLTRANSFERASE 4-RELATED"/>
    <property type="match status" value="1"/>
</dbReference>
<dbReference type="AlphaFoldDB" id="A0A0F5FFM5"/>
<dbReference type="STRING" id="443610.VE25_20350"/>
<evidence type="ECO:0000256" key="2">
    <source>
        <dbReference type="RuleBase" id="RU003452"/>
    </source>
</evidence>
<reference evidence="3 4" key="1">
    <citation type="submission" date="2015-03" db="EMBL/GenBank/DDBJ databases">
        <authorList>
            <person name="Hassan Y.I."/>
            <person name="Lepp D."/>
            <person name="Li X.-Z."/>
            <person name="Zhou T."/>
        </authorList>
    </citation>
    <scope>NUCLEOTIDE SEQUENCE [LARGE SCALE GENOMIC DNA]</scope>
    <source>
        <strain evidence="3 4">BD-c194</strain>
    </source>
</reference>
<evidence type="ECO:0008006" key="5">
    <source>
        <dbReference type="Google" id="ProtNLM"/>
    </source>
</evidence>
<dbReference type="RefSeq" id="WP_046110504.1">
    <property type="nucleotide sequence ID" value="NZ_JZEX01000185.1"/>
</dbReference>
<keyword evidence="4" id="KW-1185">Reference proteome</keyword>
<gene>
    <name evidence="3" type="ORF">VE25_20350</name>
</gene>
<evidence type="ECO:0000313" key="4">
    <source>
        <dbReference type="Proteomes" id="UP000033632"/>
    </source>
</evidence>
<comment type="similarity">
    <text evidence="1 2">Belongs to the arylamine N-acetyltransferase family.</text>
</comment>
<dbReference type="EMBL" id="JZEX01000185">
    <property type="protein sequence ID" value="KKB07002.1"/>
    <property type="molecule type" value="Genomic_DNA"/>
</dbReference>
<dbReference type="Gene3D" id="3.30.2140.10">
    <property type="entry name" value="Arylamine N-acetyltransferase"/>
    <property type="match status" value="1"/>
</dbReference>
<dbReference type="Gene3D" id="2.40.128.150">
    <property type="entry name" value="Cysteine proteinases"/>
    <property type="match status" value="1"/>
</dbReference>
<protein>
    <recommendedName>
        <fullName evidence="5">Arylamine N-acetyltransferase</fullName>
    </recommendedName>
</protein>
<sequence>MSDNVNLNAYFERIGFSGSIAPSLATLEALHALHPAAIPFENLNPLLGLPVALDQKSLEKKMLAEKRGGYCFEHNLMFMRVLADLDYKVRSLGARVMWNHPADAVRPVSHMLIAIDISGQTYIADVGFGSLTLTAPLRLRDGAEQATPHETFRLLDSDGTWRLEARLGEDWRLLYTFTLDDFGEADYRPINTALSSDPSSQFRTGLGAAISPKGERHTLAGTRLSTYRDGALIERRDLMDVGELKEVLTTTFGITLPASDALDPALEGIVAAGRAQA</sequence>
<proteinExistence type="inferred from homology"/>
<dbReference type="Proteomes" id="UP000033632">
    <property type="component" value="Unassembled WGS sequence"/>
</dbReference>
<dbReference type="PRINTS" id="PR01543">
    <property type="entry name" value="ANATRNSFRASE"/>
</dbReference>
<dbReference type="OrthoDB" id="7181050at2"/>
<comment type="caution">
    <text evidence="3">The sequence shown here is derived from an EMBL/GenBank/DDBJ whole genome shotgun (WGS) entry which is preliminary data.</text>
</comment>
<evidence type="ECO:0000313" key="3">
    <source>
        <dbReference type="EMBL" id="KKB07002.1"/>
    </source>
</evidence>
<organism evidence="3 4">
    <name type="scientific">Devosia geojensis</name>
    <dbReference type="NCBI Taxonomy" id="443610"/>
    <lineage>
        <taxon>Bacteria</taxon>
        <taxon>Pseudomonadati</taxon>
        <taxon>Pseudomonadota</taxon>
        <taxon>Alphaproteobacteria</taxon>
        <taxon>Hyphomicrobiales</taxon>
        <taxon>Devosiaceae</taxon>
        <taxon>Devosia</taxon>
    </lineage>
</organism>
<evidence type="ECO:0000256" key="1">
    <source>
        <dbReference type="ARBA" id="ARBA00006547"/>
    </source>
</evidence>
<dbReference type="GO" id="GO:0016407">
    <property type="term" value="F:acetyltransferase activity"/>
    <property type="evidence" value="ECO:0007669"/>
    <property type="project" value="InterPro"/>
</dbReference>
<accession>A0A0F5FFM5</accession>